<dbReference type="EMBL" id="UOGA01000291">
    <property type="protein sequence ID" value="VAX25134.1"/>
    <property type="molecule type" value="Genomic_DNA"/>
</dbReference>
<reference evidence="2" key="1">
    <citation type="submission" date="2018-06" db="EMBL/GenBank/DDBJ databases">
        <authorList>
            <person name="Zhirakovskaya E."/>
        </authorList>
    </citation>
    <scope>NUCLEOTIDE SEQUENCE</scope>
</reference>
<name>A0A3B1CMC1_9ZZZZ</name>
<dbReference type="AlphaFoldDB" id="A0A3B1CMC1"/>
<feature type="region of interest" description="Disordered" evidence="1">
    <location>
        <begin position="91"/>
        <end position="111"/>
    </location>
</feature>
<proteinExistence type="predicted"/>
<gene>
    <name evidence="2" type="ORF">MNBD_NITROSPINAE04-388</name>
</gene>
<organism evidence="2">
    <name type="scientific">hydrothermal vent metagenome</name>
    <dbReference type="NCBI Taxonomy" id="652676"/>
    <lineage>
        <taxon>unclassified sequences</taxon>
        <taxon>metagenomes</taxon>
        <taxon>ecological metagenomes</taxon>
    </lineage>
</organism>
<sequence length="111" mass="12130">MNIGPKDIILYAICGLTLALAANYYGDLNIPIINKIQNTLIPGLGEDTKGPYSYGPEGGLAGCDNAKVFGDAKRQLRKMIEAAKSQGDLQLETDLKQRRSSIEEQERQSCQ</sequence>
<evidence type="ECO:0000313" key="2">
    <source>
        <dbReference type="EMBL" id="VAX25134.1"/>
    </source>
</evidence>
<evidence type="ECO:0000256" key="1">
    <source>
        <dbReference type="SAM" id="MobiDB-lite"/>
    </source>
</evidence>
<protein>
    <submittedName>
        <fullName evidence="2">Uncharacterized protein</fullName>
    </submittedName>
</protein>
<accession>A0A3B1CMC1</accession>
<feature type="compositionally biased region" description="Basic and acidic residues" evidence="1">
    <location>
        <begin position="93"/>
        <end position="111"/>
    </location>
</feature>